<name>A0A4P9YMZ2_ROZAC</name>
<dbReference type="EMBL" id="ML005014">
    <property type="protein sequence ID" value="RKP20848.1"/>
    <property type="molecule type" value="Genomic_DNA"/>
</dbReference>
<proteinExistence type="predicted"/>
<accession>A0A4P9YMZ2</accession>
<organism evidence="2 3">
    <name type="scientific">Rozella allomycis (strain CSF55)</name>
    <dbReference type="NCBI Taxonomy" id="988480"/>
    <lineage>
        <taxon>Eukaryota</taxon>
        <taxon>Fungi</taxon>
        <taxon>Fungi incertae sedis</taxon>
        <taxon>Cryptomycota</taxon>
        <taxon>Cryptomycota incertae sedis</taxon>
        <taxon>Rozella</taxon>
    </lineage>
</organism>
<evidence type="ECO:0000256" key="1">
    <source>
        <dbReference type="SAM" id="MobiDB-lite"/>
    </source>
</evidence>
<dbReference type="AlphaFoldDB" id="A0A4P9YMZ2"/>
<feature type="compositionally biased region" description="Polar residues" evidence="1">
    <location>
        <begin position="134"/>
        <end position="146"/>
    </location>
</feature>
<reference evidence="3" key="1">
    <citation type="journal article" date="2018" name="Nat. Microbiol.">
        <title>Leveraging single-cell genomics to expand the fungal tree of life.</title>
        <authorList>
            <person name="Ahrendt S.R."/>
            <person name="Quandt C.A."/>
            <person name="Ciobanu D."/>
            <person name="Clum A."/>
            <person name="Salamov A."/>
            <person name="Andreopoulos B."/>
            <person name="Cheng J.F."/>
            <person name="Woyke T."/>
            <person name="Pelin A."/>
            <person name="Henrissat B."/>
            <person name="Reynolds N.K."/>
            <person name="Benny G.L."/>
            <person name="Smith M.E."/>
            <person name="James T.Y."/>
            <person name="Grigoriev I.V."/>
        </authorList>
    </citation>
    <scope>NUCLEOTIDE SEQUENCE [LARGE SCALE GENOMIC DNA]</scope>
    <source>
        <strain evidence="3">CSF55</strain>
    </source>
</reference>
<gene>
    <name evidence="2" type="ORF">ROZALSC1DRAFT_21030</name>
</gene>
<sequence length="211" mass="24387">MWRIQFFHVKPTRNRKIGQSTGYRKQNITVNTTIQLHNSGRKHKENVEKFLSDVRKKTKEEIKQQNIAKAIIEGKDLDDQEERISKTKKTKKKLVPVKEKTPLVIGHIPGMPEIDKNDWQTIPTEHELVLPINEDTNVSNPDNTQEPENDTMVPKMKDVDDEEFDDSVYSFKVTEKVLSADADENTSNTIPVFKKRKIAPGNKKNVRVKDN</sequence>
<evidence type="ECO:0008006" key="4">
    <source>
        <dbReference type="Google" id="ProtNLM"/>
    </source>
</evidence>
<evidence type="ECO:0000313" key="3">
    <source>
        <dbReference type="Proteomes" id="UP000281549"/>
    </source>
</evidence>
<evidence type="ECO:0000313" key="2">
    <source>
        <dbReference type="EMBL" id="RKP20848.1"/>
    </source>
</evidence>
<feature type="region of interest" description="Disordered" evidence="1">
    <location>
        <begin position="134"/>
        <end position="153"/>
    </location>
</feature>
<protein>
    <recommendedName>
        <fullName evidence="4">U1-type domain-containing protein</fullName>
    </recommendedName>
</protein>
<dbReference type="Proteomes" id="UP000281549">
    <property type="component" value="Unassembled WGS sequence"/>
</dbReference>